<organism evidence="2 3">
    <name type="scientific">Scopulibacillus daqui</name>
    <dbReference type="NCBI Taxonomy" id="1469162"/>
    <lineage>
        <taxon>Bacteria</taxon>
        <taxon>Bacillati</taxon>
        <taxon>Bacillota</taxon>
        <taxon>Bacilli</taxon>
        <taxon>Bacillales</taxon>
        <taxon>Sporolactobacillaceae</taxon>
        <taxon>Scopulibacillus</taxon>
    </lineage>
</organism>
<keyword evidence="1" id="KW-1133">Transmembrane helix</keyword>
<comment type="caution">
    <text evidence="2">The sequence shown here is derived from an EMBL/GenBank/DDBJ whole genome shotgun (WGS) entry which is preliminary data.</text>
</comment>
<reference evidence="2 3" key="1">
    <citation type="submission" date="2021-01" db="EMBL/GenBank/DDBJ databases">
        <title>Genomic Encyclopedia of Type Strains, Phase IV (KMG-IV): sequencing the most valuable type-strain genomes for metagenomic binning, comparative biology and taxonomic classification.</title>
        <authorList>
            <person name="Goeker M."/>
        </authorList>
    </citation>
    <scope>NUCLEOTIDE SEQUENCE [LARGE SCALE GENOMIC DNA]</scope>
    <source>
        <strain evidence="2 3">DSM 28236</strain>
    </source>
</reference>
<name>A0ABS2PWJ1_9BACL</name>
<proteinExistence type="predicted"/>
<dbReference type="EMBL" id="JAFBER010000001">
    <property type="protein sequence ID" value="MBM7643935.1"/>
    <property type="molecule type" value="Genomic_DNA"/>
</dbReference>
<sequence>MDKISKRILEMWMAIPRSFRILALWVIIFTIAIMGWIRLL</sequence>
<keyword evidence="1" id="KW-0472">Membrane</keyword>
<keyword evidence="1" id="KW-0812">Transmembrane</keyword>
<evidence type="ECO:0000313" key="2">
    <source>
        <dbReference type="EMBL" id="MBM7643935.1"/>
    </source>
</evidence>
<dbReference type="Proteomes" id="UP000808914">
    <property type="component" value="Unassembled WGS sequence"/>
</dbReference>
<dbReference type="RefSeq" id="WP_275583898.1">
    <property type="nucleotide sequence ID" value="NZ_JAFBER010000001.1"/>
</dbReference>
<accession>A0ABS2PWJ1</accession>
<feature type="transmembrane region" description="Helical" evidence="1">
    <location>
        <begin position="21"/>
        <end position="39"/>
    </location>
</feature>
<gene>
    <name evidence="2" type="ORF">JOD45_000126</name>
</gene>
<evidence type="ECO:0000313" key="3">
    <source>
        <dbReference type="Proteomes" id="UP000808914"/>
    </source>
</evidence>
<keyword evidence="3" id="KW-1185">Reference proteome</keyword>
<protein>
    <submittedName>
        <fullName evidence="2">Uncharacterized protein</fullName>
    </submittedName>
</protein>
<evidence type="ECO:0000256" key="1">
    <source>
        <dbReference type="SAM" id="Phobius"/>
    </source>
</evidence>